<reference evidence="9 12" key="3">
    <citation type="submission" date="2020-11" db="EMBL/GenBank/DDBJ databases">
        <authorList>
            <consortium name="Pathogen Informatics"/>
        </authorList>
    </citation>
    <scope>NUCLEOTIDE SEQUENCE [LARGE SCALE GENOMIC DNA]</scope>
    <source>
        <strain evidence="9 12">NCTC12218</strain>
    </source>
</reference>
<evidence type="ECO:0000313" key="11">
    <source>
        <dbReference type="EMBL" id="SUM86382.1"/>
    </source>
</evidence>
<feature type="compositionally biased region" description="Basic and acidic residues" evidence="6">
    <location>
        <begin position="453"/>
        <end position="484"/>
    </location>
</feature>
<dbReference type="NCBIfam" id="TIGR01168">
    <property type="entry name" value="YSIRK_signal"/>
    <property type="match status" value="1"/>
</dbReference>
<dbReference type="AlphaFoldDB" id="A0A7Z7QMI8"/>
<dbReference type="EMBL" id="UHEF01000001">
    <property type="protein sequence ID" value="SUM86382.1"/>
    <property type="molecule type" value="Genomic_DNA"/>
</dbReference>
<evidence type="ECO:0000259" key="8">
    <source>
        <dbReference type="PROSITE" id="PS50847"/>
    </source>
</evidence>
<dbReference type="Proteomes" id="UP000572988">
    <property type="component" value="Unassembled WGS sequence"/>
</dbReference>
<dbReference type="NCBIfam" id="TIGR01167">
    <property type="entry name" value="LPXTG_anchor"/>
    <property type="match status" value="1"/>
</dbReference>
<evidence type="ECO:0000256" key="4">
    <source>
        <dbReference type="ARBA" id="ARBA00022729"/>
    </source>
</evidence>
<dbReference type="InterPro" id="IPR019931">
    <property type="entry name" value="LPXTG_anchor"/>
</dbReference>
<keyword evidence="5" id="KW-0572">Peptidoglycan-anchor</keyword>
<dbReference type="InterPro" id="IPR033764">
    <property type="entry name" value="Sdr_B"/>
</dbReference>
<keyword evidence="2" id="KW-0134">Cell wall</keyword>
<evidence type="ECO:0000313" key="10">
    <source>
        <dbReference type="EMBL" id="NHA34062.1"/>
    </source>
</evidence>
<feature type="compositionally biased region" description="Polar residues" evidence="6">
    <location>
        <begin position="140"/>
        <end position="154"/>
    </location>
</feature>
<dbReference type="PANTHER" id="PTHR23303">
    <property type="entry name" value="CARBOXYPEPTIDASE REGULATORY REGION-CONTAINING"/>
    <property type="match status" value="1"/>
</dbReference>
<feature type="region of interest" description="Disordered" evidence="6">
    <location>
        <begin position="96"/>
        <end position="127"/>
    </location>
</feature>
<evidence type="ECO:0000256" key="6">
    <source>
        <dbReference type="SAM" id="MobiDB-lite"/>
    </source>
</evidence>
<keyword evidence="7" id="KW-1133">Transmembrane helix</keyword>
<feature type="compositionally biased region" description="Basic and acidic residues" evidence="6">
    <location>
        <begin position="425"/>
        <end position="445"/>
    </location>
</feature>
<dbReference type="Proteomes" id="UP000264146">
    <property type="component" value="Chromosome"/>
</dbReference>
<dbReference type="Pfam" id="PF17210">
    <property type="entry name" value="SdrD_B"/>
    <property type="match status" value="2"/>
</dbReference>
<dbReference type="PROSITE" id="PS50847">
    <property type="entry name" value="GRAM_POS_ANCHORING"/>
    <property type="match status" value="1"/>
</dbReference>
<name>A0A7Z7QMI8_STASC</name>
<evidence type="ECO:0000256" key="2">
    <source>
        <dbReference type="ARBA" id="ARBA00022512"/>
    </source>
</evidence>
<dbReference type="SUPFAM" id="SSF117074">
    <property type="entry name" value="Hypothetical protein PA1324"/>
    <property type="match status" value="2"/>
</dbReference>
<dbReference type="RefSeq" id="WP_126496590.1">
    <property type="nucleotide sequence ID" value="NZ_CALYEE010000005.1"/>
</dbReference>
<evidence type="ECO:0000313" key="12">
    <source>
        <dbReference type="Proteomes" id="UP000264146"/>
    </source>
</evidence>
<feature type="region of interest" description="Disordered" evidence="6">
    <location>
        <begin position="392"/>
        <end position="558"/>
    </location>
</feature>
<dbReference type="EMBL" id="LR962863">
    <property type="protein sequence ID" value="CAD7358669.1"/>
    <property type="molecule type" value="Genomic_DNA"/>
</dbReference>
<dbReference type="InterPro" id="IPR013783">
    <property type="entry name" value="Ig-like_fold"/>
</dbReference>
<feature type="compositionally biased region" description="Low complexity" evidence="6">
    <location>
        <begin position="97"/>
        <end position="108"/>
    </location>
</feature>
<proteinExistence type="predicted"/>
<feature type="compositionally biased region" description="Basic and acidic residues" evidence="6">
    <location>
        <begin position="493"/>
        <end position="502"/>
    </location>
</feature>
<feature type="compositionally biased region" description="Polar residues" evidence="6">
    <location>
        <begin position="109"/>
        <end position="120"/>
    </location>
</feature>
<keyword evidence="7" id="KW-0472">Membrane</keyword>
<dbReference type="PANTHER" id="PTHR23303:SF15">
    <property type="entry name" value="COLOSSIN-A"/>
    <property type="match status" value="1"/>
</dbReference>
<feature type="region of interest" description="Disordered" evidence="6">
    <location>
        <begin position="140"/>
        <end position="170"/>
    </location>
</feature>
<gene>
    <name evidence="11" type="primary">sdrF</name>
    <name evidence="10" type="ORF">C1O36_05910</name>
    <name evidence="11" type="ORF">NCTC12218_00250</name>
</gene>
<evidence type="ECO:0000256" key="7">
    <source>
        <dbReference type="SAM" id="Phobius"/>
    </source>
</evidence>
<feature type="compositionally biased region" description="Basic and acidic residues" evidence="6">
    <location>
        <begin position="407"/>
        <end position="419"/>
    </location>
</feature>
<dbReference type="Gene3D" id="2.60.40.10">
    <property type="entry name" value="Immunoglobulins"/>
    <property type="match status" value="2"/>
</dbReference>
<feature type="transmembrane region" description="Helical" evidence="7">
    <location>
        <begin position="559"/>
        <end position="576"/>
    </location>
</feature>
<dbReference type="InterPro" id="IPR005877">
    <property type="entry name" value="YSIRK_signal_dom"/>
</dbReference>
<sequence>MENKMRIKSKHLESKHNRYGIRKSTVGTASLIVGAILVFGVQNDAQAAESETKEAVQHVAVENTDTSKVEEAPQVVEASQQLEKVTPSQIVSEIKPQAQQVDQKQADATSNEVQPQNQAENRGIESTKEHAVVDNNVVSQPNNSQAVAHQPSTNTHEKEAHSSKSEVEKAENFRIGNRVWEDVNKNGKQDAGEPGVANVKVELRDKNHQLLQTVHTNGNGEYIFTGVKKGAYFIQFHTPEGYKPTVTHATSSTMENDSNGRRAFVENVDKDDLTIDFGLIKNTNEAEKIYKIGDFVWEDVNKNGKQDVGEPGIAGVTVIILNDKEEEVGRTVTDAQGHYVFDHIKNGRYSVLFETPKEYEPTIDRAPNVTQDLDSNYISSVVDIKDGDNLTIDSGFFRTHPAPPAPEEPKKPEEPKAPEQPKQPEQPEKPAPKVPEKPIEPKKPMPEQPEMPKQPEKPEQPAPKAPEKPIDPKEQAPEQPKMPKELVPSLPKAPEDSAKPKELVPALPEVPGHEKQQPRTPGNKEIVIPSQPLVPSEPADKKGNPQPTLPNTGKEESDTTLWGSLLISLGALFAVVRRPKRANKE</sequence>
<dbReference type="GeneID" id="93789007"/>
<feature type="domain" description="Gram-positive cocci surface proteins LPxTG" evidence="8">
    <location>
        <begin position="549"/>
        <end position="585"/>
    </location>
</feature>
<comment type="subcellular location">
    <subcellularLocation>
        <location evidence="1">Secreted</location>
        <location evidence="1">Cell wall</location>
        <topology evidence="1">Peptidoglycan-anchor</topology>
    </subcellularLocation>
</comment>
<organism evidence="11">
    <name type="scientific">Staphylococcus schleiferi</name>
    <dbReference type="NCBI Taxonomy" id="1295"/>
    <lineage>
        <taxon>Bacteria</taxon>
        <taxon>Bacillati</taxon>
        <taxon>Bacillota</taxon>
        <taxon>Bacilli</taxon>
        <taxon>Bacillales</taxon>
        <taxon>Staphylococcaceae</taxon>
        <taxon>Staphylococcus</taxon>
    </lineage>
</organism>
<keyword evidence="3" id="KW-0964">Secreted</keyword>
<reference evidence="10 13" key="1">
    <citation type="submission" date="2018-01" db="EMBL/GenBank/DDBJ databases">
        <title>Complete genome sequence of Staphylococcus Scheliferi isolated from human.</title>
        <authorList>
            <person name="Abouelkhair M.A."/>
            <person name="Bemis D.A."/>
            <person name="Kania S.A."/>
        </authorList>
    </citation>
    <scope>NUCLEOTIDE SEQUENCE [LARGE SCALE GENOMIC DNA]</scope>
    <source>
        <strain evidence="10 13">ATCC 43808</strain>
    </source>
</reference>
<accession>A0A7Z7QMI8</accession>
<dbReference type="InterPro" id="IPR051417">
    <property type="entry name" value="SDr/BOS_complex"/>
</dbReference>
<protein>
    <submittedName>
        <fullName evidence="11">Antiadhesin Pls</fullName>
    </submittedName>
</protein>
<evidence type="ECO:0000313" key="9">
    <source>
        <dbReference type="EMBL" id="CAD7358669.1"/>
    </source>
</evidence>
<keyword evidence="13" id="KW-1185">Reference proteome</keyword>
<dbReference type="Pfam" id="PF04650">
    <property type="entry name" value="YSIRK_signal"/>
    <property type="match status" value="1"/>
</dbReference>
<evidence type="ECO:0000256" key="1">
    <source>
        <dbReference type="ARBA" id="ARBA00004168"/>
    </source>
</evidence>
<feature type="compositionally biased region" description="Basic and acidic residues" evidence="6">
    <location>
        <begin position="155"/>
        <end position="170"/>
    </location>
</feature>
<reference evidence="11" key="2">
    <citation type="submission" date="2018-06" db="EMBL/GenBank/DDBJ databases">
        <authorList>
            <consortium name="Pathogen Informatics"/>
            <person name="Doyle S."/>
        </authorList>
    </citation>
    <scope>NUCLEOTIDE SEQUENCE [LARGE SCALE GENOMIC DNA]</scope>
    <source>
        <strain evidence="11">NCTC12218</strain>
    </source>
</reference>
<dbReference type="EMBL" id="POVK01000016">
    <property type="protein sequence ID" value="NHA34062.1"/>
    <property type="molecule type" value="Genomic_DNA"/>
</dbReference>
<evidence type="ECO:0000313" key="13">
    <source>
        <dbReference type="Proteomes" id="UP000572988"/>
    </source>
</evidence>
<keyword evidence="4" id="KW-0732">Signal</keyword>
<evidence type="ECO:0000256" key="3">
    <source>
        <dbReference type="ARBA" id="ARBA00022525"/>
    </source>
</evidence>
<keyword evidence="7" id="KW-0812">Transmembrane</keyword>
<evidence type="ECO:0000256" key="5">
    <source>
        <dbReference type="ARBA" id="ARBA00023088"/>
    </source>
</evidence>